<keyword evidence="7" id="KW-1185">Reference proteome</keyword>
<dbReference type="InterPro" id="IPR035472">
    <property type="entry name" value="RpiR-like_SIS"/>
</dbReference>
<dbReference type="PANTHER" id="PTHR30514:SF17">
    <property type="entry name" value="HTH-TYPE TRANSCRIPTIONAL REGULATOR MURR"/>
    <property type="match status" value="1"/>
</dbReference>
<name>A0A4V3BMT1_SCAGO</name>
<accession>A0A4V3BMT1</accession>
<evidence type="ECO:0000256" key="1">
    <source>
        <dbReference type="ARBA" id="ARBA00023015"/>
    </source>
</evidence>
<gene>
    <name evidence="6" type="ORF">EC847_1181</name>
</gene>
<dbReference type="CDD" id="cd05013">
    <property type="entry name" value="SIS_RpiR"/>
    <property type="match status" value="1"/>
</dbReference>
<dbReference type="PANTHER" id="PTHR30514">
    <property type="entry name" value="GLUCOKINASE"/>
    <property type="match status" value="1"/>
</dbReference>
<dbReference type="Proteomes" id="UP000295530">
    <property type="component" value="Unassembled WGS sequence"/>
</dbReference>
<comment type="caution">
    <text evidence="6">The sequence shown here is derived from an EMBL/GenBank/DDBJ whole genome shotgun (WGS) entry which is preliminary data.</text>
</comment>
<feature type="domain" description="HTH rpiR-type" evidence="4">
    <location>
        <begin position="25"/>
        <end position="101"/>
    </location>
</feature>
<dbReference type="InterPro" id="IPR000281">
    <property type="entry name" value="HTH_RpiR"/>
</dbReference>
<dbReference type="InterPro" id="IPR009057">
    <property type="entry name" value="Homeodomain-like_sf"/>
</dbReference>
<organism evidence="6 7">
    <name type="scientific">Scandinavium goeteborgense</name>
    <dbReference type="NCBI Taxonomy" id="1851514"/>
    <lineage>
        <taxon>Bacteria</taxon>
        <taxon>Pseudomonadati</taxon>
        <taxon>Pseudomonadota</taxon>
        <taxon>Gammaproteobacteria</taxon>
        <taxon>Enterobacterales</taxon>
        <taxon>Enterobacteriaceae</taxon>
        <taxon>Scandinavium</taxon>
    </lineage>
</organism>
<feature type="domain" description="SIS" evidence="5">
    <location>
        <begin position="152"/>
        <end position="292"/>
    </location>
</feature>
<dbReference type="Pfam" id="PF01380">
    <property type="entry name" value="SIS"/>
    <property type="match status" value="1"/>
</dbReference>
<dbReference type="InterPro" id="IPR001347">
    <property type="entry name" value="SIS_dom"/>
</dbReference>
<dbReference type="GO" id="GO:1901135">
    <property type="term" value="P:carbohydrate derivative metabolic process"/>
    <property type="evidence" value="ECO:0007669"/>
    <property type="project" value="InterPro"/>
</dbReference>
<dbReference type="EMBL" id="SNVX01000018">
    <property type="protein sequence ID" value="TDN51472.1"/>
    <property type="molecule type" value="Genomic_DNA"/>
</dbReference>
<protein>
    <submittedName>
        <fullName evidence="6">RpiR family transcriptional regulator</fullName>
    </submittedName>
</protein>
<dbReference type="PROSITE" id="PS51464">
    <property type="entry name" value="SIS"/>
    <property type="match status" value="1"/>
</dbReference>
<dbReference type="InterPro" id="IPR036388">
    <property type="entry name" value="WH-like_DNA-bd_sf"/>
</dbReference>
<reference evidence="6 7" key="1">
    <citation type="submission" date="2019-03" db="EMBL/GenBank/DDBJ databases">
        <title>Genomic analyses of the natural microbiome of Caenorhabditis elegans.</title>
        <authorList>
            <person name="Samuel B."/>
        </authorList>
    </citation>
    <scope>NUCLEOTIDE SEQUENCE [LARGE SCALE GENOMIC DNA]</scope>
    <source>
        <strain evidence="6 7">BIGb0156</strain>
    </source>
</reference>
<dbReference type="GO" id="GO:0097367">
    <property type="term" value="F:carbohydrate derivative binding"/>
    <property type="evidence" value="ECO:0007669"/>
    <property type="project" value="InterPro"/>
</dbReference>
<keyword evidence="2" id="KW-0238">DNA-binding</keyword>
<dbReference type="Gene3D" id="3.40.50.10490">
    <property type="entry name" value="Glucose-6-phosphate isomerase like protein, domain 1"/>
    <property type="match status" value="1"/>
</dbReference>
<sequence length="308" mass="34375">MGEGMAYYFNPSLRLQNRAIDYRPMKHINTILQNKDLFTPGELKIAEFILENPGRVKQFSSPEMADVLGISQSSIIKFAQKLGFKGFTKFKIALVEEWGQQSTERKNDVAYIHNEINSEDSFPDIAEKLMLEKQQALRDTSHGLDFSKLQQVVEMIRHAGRVQITAIGGSSLIAKDLAYKLMKIGYPVMNEMDSHVQITVAQSLMVGDVQIAISFSGQRREVQVAAEAAKARGAKIIVLTSLHLSPLRQMADVCLDTIAEGSKTHSSSIAVRTSQHTLIDLLFVCLLQQGEAGRRELIEQSRTLVNKL</sequence>
<evidence type="ECO:0000259" key="4">
    <source>
        <dbReference type="PROSITE" id="PS51071"/>
    </source>
</evidence>
<dbReference type="PROSITE" id="PS51071">
    <property type="entry name" value="HTH_RPIR"/>
    <property type="match status" value="1"/>
</dbReference>
<evidence type="ECO:0000256" key="3">
    <source>
        <dbReference type="ARBA" id="ARBA00023163"/>
    </source>
</evidence>
<dbReference type="InterPro" id="IPR047640">
    <property type="entry name" value="RpiR-like"/>
</dbReference>
<dbReference type="SUPFAM" id="SSF46689">
    <property type="entry name" value="Homeodomain-like"/>
    <property type="match status" value="1"/>
</dbReference>
<dbReference type="OrthoDB" id="370421at2"/>
<evidence type="ECO:0000313" key="6">
    <source>
        <dbReference type="EMBL" id="TDN51472.1"/>
    </source>
</evidence>
<keyword evidence="3" id="KW-0804">Transcription</keyword>
<dbReference type="InterPro" id="IPR046348">
    <property type="entry name" value="SIS_dom_sf"/>
</dbReference>
<dbReference type="GO" id="GO:0003677">
    <property type="term" value="F:DNA binding"/>
    <property type="evidence" value="ECO:0007669"/>
    <property type="project" value="UniProtKB-KW"/>
</dbReference>
<proteinExistence type="predicted"/>
<keyword evidence="1" id="KW-0805">Transcription regulation</keyword>
<dbReference type="AlphaFoldDB" id="A0A4V3BMT1"/>
<evidence type="ECO:0000313" key="7">
    <source>
        <dbReference type="Proteomes" id="UP000295530"/>
    </source>
</evidence>
<dbReference type="GO" id="GO:0003700">
    <property type="term" value="F:DNA-binding transcription factor activity"/>
    <property type="evidence" value="ECO:0007669"/>
    <property type="project" value="InterPro"/>
</dbReference>
<evidence type="ECO:0000259" key="5">
    <source>
        <dbReference type="PROSITE" id="PS51464"/>
    </source>
</evidence>
<dbReference type="Gene3D" id="1.10.10.10">
    <property type="entry name" value="Winged helix-like DNA-binding domain superfamily/Winged helix DNA-binding domain"/>
    <property type="match status" value="1"/>
</dbReference>
<dbReference type="Pfam" id="PF01418">
    <property type="entry name" value="HTH_6"/>
    <property type="match status" value="1"/>
</dbReference>
<dbReference type="SUPFAM" id="SSF53697">
    <property type="entry name" value="SIS domain"/>
    <property type="match status" value="1"/>
</dbReference>
<evidence type="ECO:0000256" key="2">
    <source>
        <dbReference type="ARBA" id="ARBA00023125"/>
    </source>
</evidence>